<dbReference type="KEGG" id="apln:108742180"/>
<sequence length="423" mass="48279">MGRRRREFLITLKRENASIPWGFSVIGGADVNAPITVTRVGFGTPAANHLQRGDIITKINNYDSRDIRQQDARNLFRNSDNEIKVAVQREHHPYYGSGDSSLHSSRTYSPLPASPHLSPKSGSDYMRGGTALTPTQGAPFEEMIEYDMQFLPNGRNALKHNRHNLDVHVDRQPYRTTPLVLPGAKIKREQAPTESYLRHHPNPSVRAPPMHLETENILKKKVADSVLQKIIPDEERGKIVHKQFNSPIGLYSESAIADTIQKQTGLPARRRAVKYDPTKSEIYKAIQEEQLGDKYQEVTVPPHSKIYIPNKVDIPKFQQERTKYVGARMIRDVKRRNIVKEYAPTRLRINSLRKNDILPAELQCIADEEIGNLPRDSAVLRLQGRCVVTSRPRGVAHRWRLSRIVFRDLADHNKLSGIQRAMW</sequence>
<dbReference type="SUPFAM" id="SSF57716">
    <property type="entry name" value="Glucocorticoid receptor-like (DNA-binding domain)"/>
    <property type="match status" value="1"/>
</dbReference>
<dbReference type="RefSeq" id="XP_018332739.1">
    <property type="nucleotide sequence ID" value="XM_018477237.2"/>
</dbReference>
<dbReference type="KEGG" id="apln:108742179"/>
<keyword evidence="3" id="KW-0687">Ribonucleoprotein</keyword>
<dbReference type="Gene3D" id="2.30.42.10">
    <property type="match status" value="1"/>
</dbReference>
<reference evidence="8 9" key="1">
    <citation type="submission" date="2025-04" db="UniProtKB">
        <authorList>
            <consortium name="RefSeq"/>
        </authorList>
    </citation>
    <scope>IDENTIFICATION</scope>
    <source>
        <tissue evidence="8 9">Entire body</tissue>
    </source>
</reference>
<gene>
    <name evidence="9" type="primary">LOC108742180</name>
    <name evidence="8" type="synonym">LOC108742179</name>
</gene>
<evidence type="ECO:0000256" key="5">
    <source>
        <dbReference type="SAM" id="MobiDB-lite"/>
    </source>
</evidence>
<evidence type="ECO:0000256" key="4">
    <source>
        <dbReference type="ARBA" id="ARBA00083755"/>
    </source>
</evidence>
<dbReference type="SMART" id="SM00735">
    <property type="entry name" value="ZM"/>
    <property type="match status" value="1"/>
</dbReference>
<evidence type="ECO:0000256" key="2">
    <source>
        <dbReference type="ARBA" id="ARBA00022980"/>
    </source>
</evidence>
<dbReference type="Proteomes" id="UP000192223">
    <property type="component" value="Unplaced"/>
</dbReference>
<dbReference type="OrthoDB" id="445995at2759"/>
<proteinExistence type="inferred from homology"/>
<dbReference type="InterPro" id="IPR006643">
    <property type="entry name" value="Zasp-like_motif"/>
</dbReference>
<dbReference type="InterPro" id="IPR031847">
    <property type="entry name" value="PDLI1-4/Zasp-like_mid"/>
</dbReference>
<evidence type="ECO:0000259" key="6">
    <source>
        <dbReference type="PROSITE" id="PS50106"/>
    </source>
</evidence>
<name>A0A1W4X9E6_AGRPL</name>
<dbReference type="PANTHER" id="PTHR19836">
    <property type="entry name" value="30S RIBOSOMAL PROTEIN S14"/>
    <property type="match status" value="1"/>
</dbReference>
<dbReference type="RefSeq" id="XP_018332741.1">
    <property type="nucleotide sequence ID" value="XM_018477239.1"/>
</dbReference>
<evidence type="ECO:0000256" key="3">
    <source>
        <dbReference type="ARBA" id="ARBA00023274"/>
    </source>
</evidence>
<dbReference type="Gene3D" id="1.10.287.1480">
    <property type="match status" value="1"/>
</dbReference>
<accession>A0A1W4X9E6</accession>
<dbReference type="AlphaFoldDB" id="A0A1W4X9E6"/>
<dbReference type="STRING" id="224129.A0A1W4X9E6"/>
<dbReference type="SUPFAM" id="SSF50156">
    <property type="entry name" value="PDZ domain-like"/>
    <property type="match status" value="1"/>
</dbReference>
<feature type="compositionally biased region" description="Polar residues" evidence="5">
    <location>
        <begin position="98"/>
        <end position="108"/>
    </location>
</feature>
<dbReference type="PROSITE" id="PS50106">
    <property type="entry name" value="PDZ"/>
    <property type="match status" value="1"/>
</dbReference>
<dbReference type="GeneID" id="108742180"/>
<comment type="similarity">
    <text evidence="1">Belongs to the universal ribosomal protein uS14 family.</text>
</comment>
<dbReference type="Pfam" id="PF00595">
    <property type="entry name" value="PDZ"/>
    <property type="match status" value="1"/>
</dbReference>
<keyword evidence="7" id="KW-1185">Reference proteome</keyword>
<organism evidence="7 9">
    <name type="scientific">Agrilus planipennis</name>
    <name type="common">Emerald ash borer</name>
    <name type="synonym">Agrilus marcopoli</name>
    <dbReference type="NCBI Taxonomy" id="224129"/>
    <lineage>
        <taxon>Eukaryota</taxon>
        <taxon>Metazoa</taxon>
        <taxon>Ecdysozoa</taxon>
        <taxon>Arthropoda</taxon>
        <taxon>Hexapoda</taxon>
        <taxon>Insecta</taxon>
        <taxon>Pterygota</taxon>
        <taxon>Neoptera</taxon>
        <taxon>Endopterygota</taxon>
        <taxon>Coleoptera</taxon>
        <taxon>Polyphaga</taxon>
        <taxon>Elateriformia</taxon>
        <taxon>Buprestoidea</taxon>
        <taxon>Buprestidae</taxon>
        <taxon>Agrilinae</taxon>
        <taxon>Agrilus</taxon>
    </lineage>
</organism>
<feature type="domain" description="PDZ" evidence="6">
    <location>
        <begin position="9"/>
        <end position="91"/>
    </location>
</feature>
<dbReference type="InterPro" id="IPR001209">
    <property type="entry name" value="Ribosomal_uS14"/>
</dbReference>
<dbReference type="GO" id="GO:0006412">
    <property type="term" value="P:translation"/>
    <property type="evidence" value="ECO:0007669"/>
    <property type="project" value="InterPro"/>
</dbReference>
<evidence type="ECO:0000256" key="1">
    <source>
        <dbReference type="ARBA" id="ARBA00009083"/>
    </source>
</evidence>
<evidence type="ECO:0000313" key="7">
    <source>
        <dbReference type="Proteomes" id="UP000192223"/>
    </source>
</evidence>
<keyword evidence="2" id="KW-0689">Ribosomal protein</keyword>
<evidence type="ECO:0000313" key="9">
    <source>
        <dbReference type="RefSeq" id="XP_018332741.1"/>
    </source>
</evidence>
<evidence type="ECO:0000313" key="8">
    <source>
        <dbReference type="RefSeq" id="XP_018332739.1"/>
    </source>
</evidence>
<dbReference type="Pfam" id="PF00253">
    <property type="entry name" value="Ribosomal_S14"/>
    <property type="match status" value="1"/>
</dbReference>
<dbReference type="PANTHER" id="PTHR19836:SF19">
    <property type="entry name" value="SMALL RIBOSOMAL SUBUNIT PROTEIN US14M"/>
    <property type="match status" value="1"/>
</dbReference>
<dbReference type="GO" id="GO:0005763">
    <property type="term" value="C:mitochondrial small ribosomal subunit"/>
    <property type="evidence" value="ECO:0007669"/>
    <property type="project" value="TreeGrafter"/>
</dbReference>
<protein>
    <recommendedName>
        <fullName evidence="4">28S ribosomal protein S14, mitochondrial</fullName>
    </recommendedName>
</protein>
<feature type="region of interest" description="Disordered" evidence="5">
    <location>
        <begin position="93"/>
        <end position="131"/>
    </location>
</feature>
<dbReference type="GeneID" id="108742179"/>
<dbReference type="Pfam" id="PF15936">
    <property type="entry name" value="DUF4749"/>
    <property type="match status" value="1"/>
</dbReference>
<dbReference type="GO" id="GO:0003735">
    <property type="term" value="F:structural constituent of ribosome"/>
    <property type="evidence" value="ECO:0007669"/>
    <property type="project" value="InterPro"/>
</dbReference>
<dbReference type="InterPro" id="IPR036034">
    <property type="entry name" value="PDZ_sf"/>
</dbReference>
<dbReference type="FunFam" id="1.10.287.1480:FF:000001">
    <property type="entry name" value="30S ribosomal protein S14"/>
    <property type="match status" value="1"/>
</dbReference>
<dbReference type="InterPro" id="IPR001478">
    <property type="entry name" value="PDZ"/>
</dbReference>
<dbReference type="SMART" id="SM00228">
    <property type="entry name" value="PDZ"/>
    <property type="match status" value="1"/>
</dbReference>